<dbReference type="PANTHER" id="PTHR35399:SF2">
    <property type="entry name" value="DUF839 DOMAIN-CONTAINING PROTEIN"/>
    <property type="match status" value="1"/>
</dbReference>
<sequence length="594" mass="65323">MPASLKNIAILASVLCLSLAPSLSSANQGQKPHFGLLAPTNDNDKKLLRTAKQITLNGKTQTLKHQLLMKTGYKDNGEIYGALKNIKGELITHANGSPVICNGTTNNKTVYGAGLDFTSFIEQDGKIHMISQFECVAGAMYTVELKQSPAGELSPVAGTLKYIDQSAYKGGWIHCAGSVTPWNSHLGSEEYESDARKIEHSPTSDIKYINAALYFNDPKQLNPYYYGWTPEVKIKNGEAVYTKHYSMGRASHELAYTMPDKKTVYLTDDGSNDGFYRFVADKPEDLSSGTLYAAKWTQTSNKGAGAATLSWVDLGHANHADIKAFALSGTLKFSDIFKTAEPLDEKKGVCPESFTFTNTQTGRECLAVKDINGDKKVDAKDDAIAARLETRRMAAMKGATTEFRKFEGFTYNEHKHKAYIAMSEIERGMEKGFARAKGTDKYDRGGNNDINLTSNPCGAVYELDLDDHFTANSMTAIIEGKLLDSLDDQGNKCHVDHIANPDNVAMIPDTNTLLIAEDTDRHTNNVLWAYNLNTQALERLATVPLNAETTSAYTHHIGKFNYISLVTQHPMSYQETDPSNKENSISVLGPFIIP</sequence>
<dbReference type="EMBL" id="CACVAY010000151">
    <property type="protein sequence ID" value="CAA6828764.1"/>
    <property type="molecule type" value="Genomic_DNA"/>
</dbReference>
<dbReference type="Pfam" id="PF05787">
    <property type="entry name" value="PhoX"/>
    <property type="match status" value="1"/>
</dbReference>
<protein>
    <submittedName>
        <fullName evidence="2">Alkaline phosphatase (EC)</fullName>
        <ecNumber evidence="2">3.1.3.1</ecNumber>
    </submittedName>
</protein>
<accession>A0A6S6UG60</accession>
<proteinExistence type="predicted"/>
<feature type="signal peptide" evidence="1">
    <location>
        <begin position="1"/>
        <end position="26"/>
    </location>
</feature>
<keyword evidence="1" id="KW-0732">Signal</keyword>
<dbReference type="EC" id="3.1.3.1" evidence="2"/>
<reference evidence="2" key="1">
    <citation type="submission" date="2020-01" db="EMBL/GenBank/DDBJ databases">
        <authorList>
            <person name="Meier V. D."/>
            <person name="Meier V D."/>
        </authorList>
    </citation>
    <scope>NUCLEOTIDE SEQUENCE</scope>
    <source>
        <strain evidence="2">HLG_WM_MAG_07</strain>
    </source>
</reference>
<keyword evidence="2" id="KW-0378">Hydrolase</keyword>
<gene>
    <name evidence="2" type="ORF">HELGO_WM9607</name>
</gene>
<dbReference type="PANTHER" id="PTHR35399">
    <property type="entry name" value="SLR8030 PROTEIN"/>
    <property type="match status" value="1"/>
</dbReference>
<dbReference type="AlphaFoldDB" id="A0A6S6UG60"/>
<evidence type="ECO:0000256" key="1">
    <source>
        <dbReference type="SAM" id="SignalP"/>
    </source>
</evidence>
<dbReference type="GO" id="GO:0004035">
    <property type="term" value="F:alkaline phosphatase activity"/>
    <property type="evidence" value="ECO:0007669"/>
    <property type="project" value="UniProtKB-EC"/>
</dbReference>
<name>A0A6S6UG60_9GAMM</name>
<dbReference type="InterPro" id="IPR008557">
    <property type="entry name" value="PhoX"/>
</dbReference>
<feature type="chain" id="PRO_5027641104" evidence="1">
    <location>
        <begin position="27"/>
        <end position="594"/>
    </location>
</feature>
<organism evidence="2">
    <name type="scientific">uncultured Thiotrichaceae bacterium</name>
    <dbReference type="NCBI Taxonomy" id="298394"/>
    <lineage>
        <taxon>Bacteria</taxon>
        <taxon>Pseudomonadati</taxon>
        <taxon>Pseudomonadota</taxon>
        <taxon>Gammaproteobacteria</taxon>
        <taxon>Thiotrichales</taxon>
        <taxon>Thiotrichaceae</taxon>
        <taxon>environmental samples</taxon>
    </lineage>
</organism>
<evidence type="ECO:0000313" key="2">
    <source>
        <dbReference type="EMBL" id="CAA6828764.1"/>
    </source>
</evidence>